<dbReference type="KEGG" id="fne:FSDG_02288"/>
<name>A0A140PWD1_9FUSO</name>
<dbReference type="AlphaFoldDB" id="A0A140PWD1"/>
<feature type="transmembrane region" description="Helical" evidence="1">
    <location>
        <begin position="86"/>
        <end position="107"/>
    </location>
</feature>
<keyword evidence="1" id="KW-0812">Transmembrane</keyword>
<dbReference type="Proteomes" id="UP000002799">
    <property type="component" value="Chromosome"/>
</dbReference>
<dbReference type="RefSeq" id="WP_008702752.1">
    <property type="nucleotide sequence ID" value="NZ_AKBT01000002.1"/>
</dbReference>
<dbReference type="HOGENOM" id="CLU_1793686_0_0_0"/>
<dbReference type="EMBL" id="CP007062">
    <property type="protein sequence ID" value="EEO43729.1"/>
    <property type="molecule type" value="Genomic_DNA"/>
</dbReference>
<feature type="transmembrane region" description="Helical" evidence="1">
    <location>
        <begin position="7"/>
        <end position="24"/>
    </location>
</feature>
<reference evidence="2 3" key="1">
    <citation type="submission" date="2013-11" db="EMBL/GenBank/DDBJ databases">
        <title>The Genome Sequence of Fusobacterium sp. 7_1.</title>
        <authorList>
            <consortium name="The Broad Institute Genome Sequencing Platform"/>
            <person name="Earl A."/>
            <person name="Ward D."/>
            <person name="Feldgarden M."/>
            <person name="Gevers D."/>
            <person name="Strauss J."/>
            <person name="Ambrose C.E."/>
            <person name="Allen-Vercoe E."/>
            <person name="Walker B."/>
            <person name="Young S.K."/>
            <person name="Zeng Q."/>
            <person name="Gargeya S."/>
            <person name="Fitzgerald M."/>
            <person name="Haas B."/>
            <person name="Abouelleil A."/>
            <person name="Alvarado L."/>
            <person name="Arachchi H.M."/>
            <person name="Berlin A.M."/>
            <person name="Chapman S.B."/>
            <person name="Goldberg J."/>
            <person name="Griggs A."/>
            <person name="Gujja S."/>
            <person name="Hansen M."/>
            <person name="Howarth C."/>
            <person name="Imamovic A."/>
            <person name="Larimer J."/>
            <person name="McCowen C."/>
            <person name="Montmayeur A."/>
            <person name="Murphy C."/>
            <person name="Neiman D."/>
            <person name="Pearson M."/>
            <person name="Priest M."/>
            <person name="Roberts A."/>
            <person name="Saif S."/>
            <person name="Shea T."/>
            <person name="Sisk P."/>
            <person name="Sykes S."/>
            <person name="Wortman J."/>
            <person name="Nusbaum C."/>
            <person name="Birren B."/>
        </authorList>
    </citation>
    <scope>NUCLEOTIDE SEQUENCE [LARGE SCALE GENOMIC DNA]</scope>
    <source>
        <strain evidence="2 3">7_1</strain>
    </source>
</reference>
<accession>A0A140PWD1</accession>
<feature type="transmembrane region" description="Helical" evidence="1">
    <location>
        <begin position="30"/>
        <end position="49"/>
    </location>
</feature>
<protein>
    <submittedName>
        <fullName evidence="2">Uncharacterized protein</fullName>
    </submittedName>
</protein>
<evidence type="ECO:0000313" key="2">
    <source>
        <dbReference type="EMBL" id="EEO43729.1"/>
    </source>
</evidence>
<evidence type="ECO:0000256" key="1">
    <source>
        <dbReference type="SAM" id="Phobius"/>
    </source>
</evidence>
<feature type="transmembrane region" description="Helical" evidence="1">
    <location>
        <begin position="61"/>
        <end position="80"/>
    </location>
</feature>
<evidence type="ECO:0000313" key="3">
    <source>
        <dbReference type="Proteomes" id="UP000002799"/>
    </source>
</evidence>
<gene>
    <name evidence="2" type="ORF">FSDG_02288</name>
</gene>
<feature type="transmembrane region" description="Helical" evidence="1">
    <location>
        <begin position="119"/>
        <end position="139"/>
    </location>
</feature>
<organism evidence="2">
    <name type="scientific">Fusobacterium animalis 7_1</name>
    <dbReference type="NCBI Taxonomy" id="457405"/>
    <lineage>
        <taxon>Bacteria</taxon>
        <taxon>Fusobacteriati</taxon>
        <taxon>Fusobacteriota</taxon>
        <taxon>Fusobacteriia</taxon>
        <taxon>Fusobacteriales</taxon>
        <taxon>Fusobacteriaceae</taxon>
        <taxon>Fusobacterium</taxon>
    </lineage>
</organism>
<keyword evidence="1" id="KW-0472">Membrane</keyword>
<sequence length="142" mass="16923">MFLLAQASDLIYLFLLMFLSEHVFEVSKEIQQGVIFIFILTKISFLYFYINEEKYDTKTFVSLRIFIFLVPLLFIVGNYWKIPIVNYIGGALLLLFLISLIFNFITIYRISEFKIWRTILVILYLFVSFYLLLFMMVMIGEG</sequence>
<proteinExistence type="predicted"/>
<keyword evidence="1" id="KW-1133">Transmembrane helix</keyword>